<dbReference type="AlphaFoldDB" id="A0AA88CP75"/>
<evidence type="ECO:0000256" key="1">
    <source>
        <dbReference type="SAM" id="MobiDB-lite"/>
    </source>
</evidence>
<proteinExistence type="predicted"/>
<feature type="region of interest" description="Disordered" evidence="1">
    <location>
        <begin position="1"/>
        <end position="35"/>
    </location>
</feature>
<reference evidence="2" key="1">
    <citation type="submission" date="2023-07" db="EMBL/GenBank/DDBJ databases">
        <title>draft genome sequence of fig (Ficus carica).</title>
        <authorList>
            <person name="Takahashi T."/>
            <person name="Nishimura K."/>
        </authorList>
    </citation>
    <scope>NUCLEOTIDE SEQUENCE</scope>
</reference>
<feature type="compositionally biased region" description="Basic and acidic residues" evidence="1">
    <location>
        <begin position="22"/>
        <end position="35"/>
    </location>
</feature>
<evidence type="ECO:0000313" key="2">
    <source>
        <dbReference type="EMBL" id="GMN24162.1"/>
    </source>
</evidence>
<name>A0AA88CP75_FICCA</name>
<keyword evidence="3" id="KW-1185">Reference proteome</keyword>
<comment type="caution">
    <text evidence="2">The sequence shown here is derived from an EMBL/GenBank/DDBJ whole genome shotgun (WGS) entry which is preliminary data.</text>
</comment>
<evidence type="ECO:0000313" key="3">
    <source>
        <dbReference type="Proteomes" id="UP001187192"/>
    </source>
</evidence>
<dbReference type="EMBL" id="BTGU01004245">
    <property type="protein sequence ID" value="GMN24162.1"/>
    <property type="molecule type" value="Genomic_DNA"/>
</dbReference>
<sequence>MVEGLGGTGNSTTDKQQMGAGGEEHEIVEQETRHE</sequence>
<dbReference type="Proteomes" id="UP001187192">
    <property type="component" value="Unassembled WGS sequence"/>
</dbReference>
<protein>
    <submittedName>
        <fullName evidence="2">Uncharacterized protein</fullName>
    </submittedName>
</protein>
<organism evidence="2 3">
    <name type="scientific">Ficus carica</name>
    <name type="common">Common fig</name>
    <dbReference type="NCBI Taxonomy" id="3494"/>
    <lineage>
        <taxon>Eukaryota</taxon>
        <taxon>Viridiplantae</taxon>
        <taxon>Streptophyta</taxon>
        <taxon>Embryophyta</taxon>
        <taxon>Tracheophyta</taxon>
        <taxon>Spermatophyta</taxon>
        <taxon>Magnoliopsida</taxon>
        <taxon>eudicotyledons</taxon>
        <taxon>Gunneridae</taxon>
        <taxon>Pentapetalae</taxon>
        <taxon>rosids</taxon>
        <taxon>fabids</taxon>
        <taxon>Rosales</taxon>
        <taxon>Moraceae</taxon>
        <taxon>Ficeae</taxon>
        <taxon>Ficus</taxon>
    </lineage>
</organism>
<gene>
    <name evidence="2" type="ORF">TIFTF001_045840</name>
</gene>
<accession>A0AA88CP75</accession>